<accession>A0A2H5ETY9</accession>
<organism evidence="3 4">
    <name type="scientific">Paracoccus zhejiangensis</name>
    <dbReference type="NCBI Taxonomy" id="1077935"/>
    <lineage>
        <taxon>Bacteria</taxon>
        <taxon>Pseudomonadati</taxon>
        <taxon>Pseudomonadota</taxon>
        <taxon>Alphaproteobacteria</taxon>
        <taxon>Rhodobacterales</taxon>
        <taxon>Paracoccaceae</taxon>
        <taxon>Paracoccus</taxon>
    </lineage>
</organism>
<dbReference type="KEGG" id="pzh:CX676_00130"/>
<evidence type="ECO:0008006" key="5">
    <source>
        <dbReference type="Google" id="ProtNLM"/>
    </source>
</evidence>
<keyword evidence="2" id="KW-0732">Signal</keyword>
<evidence type="ECO:0000256" key="2">
    <source>
        <dbReference type="SAM" id="SignalP"/>
    </source>
</evidence>
<dbReference type="AlphaFoldDB" id="A0A2H5ETY9"/>
<feature type="region of interest" description="Disordered" evidence="1">
    <location>
        <begin position="82"/>
        <end position="102"/>
    </location>
</feature>
<protein>
    <recommendedName>
        <fullName evidence="5">DUF4148 domain-containing protein</fullName>
    </recommendedName>
</protein>
<evidence type="ECO:0000313" key="4">
    <source>
        <dbReference type="Proteomes" id="UP000234530"/>
    </source>
</evidence>
<keyword evidence="4" id="KW-1185">Reference proteome</keyword>
<dbReference type="Proteomes" id="UP000234530">
    <property type="component" value="Chromosome"/>
</dbReference>
<proteinExistence type="predicted"/>
<evidence type="ECO:0000256" key="1">
    <source>
        <dbReference type="SAM" id="MobiDB-lite"/>
    </source>
</evidence>
<feature type="chain" id="PRO_5014145336" description="DUF4148 domain-containing protein" evidence="2">
    <location>
        <begin position="31"/>
        <end position="102"/>
    </location>
</feature>
<evidence type="ECO:0000313" key="3">
    <source>
        <dbReference type="EMBL" id="AUH62757.1"/>
    </source>
</evidence>
<dbReference type="EMBL" id="CP025430">
    <property type="protein sequence ID" value="AUH62757.1"/>
    <property type="molecule type" value="Genomic_DNA"/>
</dbReference>
<reference evidence="3 4" key="1">
    <citation type="journal article" date="2013" name="Antonie Van Leeuwenhoek">
        <title>Paracoccus zhejiangensis sp. nov., isolated from activated sludge in wastewater-treatment system.</title>
        <authorList>
            <person name="Wu Z.G."/>
            <person name="Zhang D.F."/>
            <person name="Liu Y.L."/>
            <person name="Wang F."/>
            <person name="Jiang X."/>
            <person name="Li C."/>
            <person name="Li S.P."/>
            <person name="Hong Q."/>
            <person name="Li W.J."/>
        </authorList>
    </citation>
    <scope>NUCLEOTIDE SEQUENCE [LARGE SCALE GENOMIC DNA]</scope>
    <source>
        <strain evidence="3 4">J6</strain>
    </source>
</reference>
<sequence>MRDGLNPKEVAVHRFIIALCLTLPALPALAGSPNNPGAGGQFLRDEARELKESGSTVGEFLNETREADPDFTLGGHIQEFGERFLGSTPNPANDRGGGNDRD</sequence>
<name>A0A2H5ETY9_9RHOB</name>
<feature type="signal peptide" evidence="2">
    <location>
        <begin position="1"/>
        <end position="30"/>
    </location>
</feature>
<gene>
    <name evidence="3" type="ORF">CX676_00130</name>
</gene>